<protein>
    <recommendedName>
        <fullName evidence="4">TRUD domain-containing protein</fullName>
    </recommendedName>
</protein>
<dbReference type="Gene3D" id="3.30.2350.20">
    <property type="entry name" value="TruD, catalytic domain"/>
    <property type="match status" value="2"/>
</dbReference>
<dbReference type="Proteomes" id="UP001642484">
    <property type="component" value="Unassembled WGS sequence"/>
</dbReference>
<dbReference type="InterPro" id="IPR011760">
    <property type="entry name" value="PsdUridine_synth_TruD_insert"/>
</dbReference>
<dbReference type="InterPro" id="IPR020119">
    <property type="entry name" value="PsdUridine_synth_TruD_CS"/>
</dbReference>
<evidence type="ECO:0000256" key="1">
    <source>
        <dbReference type="ARBA" id="ARBA00007953"/>
    </source>
</evidence>
<dbReference type="PROSITE" id="PS50984">
    <property type="entry name" value="TRUD"/>
    <property type="match status" value="1"/>
</dbReference>
<dbReference type="PIRSF" id="PIRSF037016">
    <property type="entry name" value="Pseudouridin_synth_euk_prd"/>
    <property type="match status" value="1"/>
</dbReference>
<dbReference type="PANTHER" id="PTHR13326">
    <property type="entry name" value="TRNA PSEUDOURIDINE SYNTHASE D"/>
    <property type="match status" value="1"/>
</dbReference>
<comment type="similarity">
    <text evidence="1">Belongs to the pseudouridine synthase TruD family.</text>
</comment>
<feature type="domain" description="TRUD" evidence="4">
    <location>
        <begin position="198"/>
        <end position="401"/>
    </location>
</feature>
<proteinExistence type="inferred from homology"/>
<sequence>MLCMRRFRRPRRLLRAYSPQCSLSFKDAGIRAYVDGQLCGFSASLKQSLFDFQVHEIDPDGHELHLLDDEGRPEAPNEGIWYLHFRLYKEGMDTLEALSRVGKALGRPPRHFRFAGHKDRCAVTVQQVSCSSLRPQELRHAMQQEEWDSRLQLSHLQIKRRPLHLGDLSGNRFQVVLRHVDQEASLVEAHLHKLEEHGFLNYFGTQRFGTQVIRGYHVGSALLSHDFPRAVRLILGDVRALPERSEAPECPELRWDEAAQEAQQRVLVAWHRGPHEVAEAAKEALDLMPRRYHLERGLLLSLAKKLTPEETLQNLPRQLLMLYVKSAQSLLFNEVLSQCSAHRPAVGDWAVPRGRRCDAGRARRAHAAHGGVRRKSGWVLGGGLALAWFHHPLPAWAPWAL</sequence>
<comment type="caution">
    <text evidence="5">The sequence shown here is derived from an EMBL/GenBank/DDBJ whole genome shotgun (WGS) entry which is preliminary data.</text>
</comment>
<dbReference type="CDD" id="cd02576">
    <property type="entry name" value="PseudoU_synth_ScPUS7"/>
    <property type="match status" value="1"/>
</dbReference>
<reference evidence="5 6" key="1">
    <citation type="submission" date="2024-02" db="EMBL/GenBank/DDBJ databases">
        <authorList>
            <person name="Chen Y."/>
            <person name="Shah S."/>
            <person name="Dougan E. K."/>
            <person name="Thang M."/>
            <person name="Chan C."/>
        </authorList>
    </citation>
    <scope>NUCLEOTIDE SEQUENCE [LARGE SCALE GENOMIC DNA]</scope>
</reference>
<dbReference type="InterPro" id="IPR042214">
    <property type="entry name" value="TruD_catalytic"/>
</dbReference>
<dbReference type="InterPro" id="IPR020103">
    <property type="entry name" value="PsdUridine_synth_cat_dom_sf"/>
</dbReference>
<keyword evidence="6" id="KW-1185">Reference proteome</keyword>
<name>A0ABP0Q0W3_9DINO</name>
<gene>
    <name evidence="5" type="ORF">CCMP2556_LOCUS39749</name>
</gene>
<evidence type="ECO:0000313" key="6">
    <source>
        <dbReference type="Proteomes" id="UP001642484"/>
    </source>
</evidence>
<evidence type="ECO:0000259" key="4">
    <source>
        <dbReference type="PROSITE" id="PS50984"/>
    </source>
</evidence>
<evidence type="ECO:0000313" key="5">
    <source>
        <dbReference type="EMBL" id="CAK9081203.1"/>
    </source>
</evidence>
<dbReference type="EMBL" id="CAXAMN010023818">
    <property type="protein sequence ID" value="CAK9081203.1"/>
    <property type="molecule type" value="Genomic_DNA"/>
</dbReference>
<keyword evidence="3" id="KW-0413">Isomerase</keyword>
<dbReference type="InterPro" id="IPR001656">
    <property type="entry name" value="PsdUridine_synth_TruD"/>
</dbReference>
<evidence type="ECO:0000256" key="2">
    <source>
        <dbReference type="ARBA" id="ARBA00022694"/>
    </source>
</evidence>
<dbReference type="PROSITE" id="PS01268">
    <property type="entry name" value="UPF0024"/>
    <property type="match status" value="1"/>
</dbReference>
<organism evidence="5 6">
    <name type="scientific">Durusdinium trenchii</name>
    <dbReference type="NCBI Taxonomy" id="1381693"/>
    <lineage>
        <taxon>Eukaryota</taxon>
        <taxon>Sar</taxon>
        <taxon>Alveolata</taxon>
        <taxon>Dinophyceae</taxon>
        <taxon>Suessiales</taxon>
        <taxon>Symbiodiniaceae</taxon>
        <taxon>Durusdinium</taxon>
    </lineage>
</organism>
<dbReference type="PANTHER" id="PTHR13326:SF21">
    <property type="entry name" value="PSEUDOURIDYLATE SYNTHASE PUS7L"/>
    <property type="match status" value="1"/>
</dbReference>
<dbReference type="SUPFAM" id="SSF55120">
    <property type="entry name" value="Pseudouridine synthase"/>
    <property type="match status" value="1"/>
</dbReference>
<evidence type="ECO:0000256" key="3">
    <source>
        <dbReference type="ARBA" id="ARBA00023235"/>
    </source>
</evidence>
<keyword evidence="2" id="KW-0819">tRNA processing</keyword>
<dbReference type="Pfam" id="PF01142">
    <property type="entry name" value="TruD"/>
    <property type="match status" value="1"/>
</dbReference>
<accession>A0ABP0Q0W3</accession>